<proteinExistence type="inferred from homology"/>
<dbReference type="OrthoDB" id="9801510at2"/>
<protein>
    <recommendedName>
        <fullName evidence="3">PBP domain-containing protein</fullName>
    </recommendedName>
</protein>
<comment type="similarity">
    <text evidence="1">Belongs to the PstS family.</text>
</comment>
<reference evidence="4 5" key="1">
    <citation type="journal article" date="2015" name="Mol. Plant Microbe Interact.">
        <title>Comparative Genomic Analysis of Pseudomonas chlororaphis PCL1606 Reveals New Insight into Antifungal Compounds Involved in Biocontrol.</title>
        <authorList>
            <person name="Calderon C.E."/>
            <person name="Ramos C."/>
            <person name="de Vicente A."/>
            <person name="Cazorla F.M."/>
        </authorList>
    </citation>
    <scope>NUCLEOTIDE SEQUENCE [LARGE SCALE GENOMIC DNA]</scope>
    <source>
        <strain evidence="4 5">PCL1606</strain>
    </source>
</reference>
<keyword evidence="2" id="KW-0732">Signal</keyword>
<dbReference type="SUPFAM" id="SSF53850">
    <property type="entry name" value="Periplasmic binding protein-like II"/>
    <property type="match status" value="1"/>
</dbReference>
<dbReference type="PANTHER" id="PTHR42996">
    <property type="entry name" value="PHOSPHATE-BINDING PROTEIN PSTS"/>
    <property type="match status" value="1"/>
</dbReference>
<dbReference type="Gene3D" id="3.40.190.10">
    <property type="entry name" value="Periplasmic binding protein-like II"/>
    <property type="match status" value="2"/>
</dbReference>
<evidence type="ECO:0000256" key="1">
    <source>
        <dbReference type="ARBA" id="ARBA00008725"/>
    </source>
</evidence>
<gene>
    <name evidence="4" type="ORF">PCL1606_32910</name>
</gene>
<dbReference type="InterPro" id="IPR050962">
    <property type="entry name" value="Phosphate-bind_PstS"/>
</dbReference>
<dbReference type="Proteomes" id="UP000032748">
    <property type="component" value="Chromosome"/>
</dbReference>
<sequence>MFKRTMIAASLAVAALASAQSMAAVVGGGATLPQQLYNTPGVLSAGFSAYFGVGSGGGKTAVLTNNIGVLNSGLPAGTTVDYAGSDSILNATEISTYQAAHQSPGVPATSPDNWGPLLQFPSAATSVTIPYNKAGTTNLNLTSEQLCLALSSNNGAARTWGEVLGTSDTTPVRVVYRSNSSGTSEILTRHLNNRCASLFTTVSSTFANAQPGAKPATWIGVTSSAAVASTVASTAGAIGYVGPEDVDATNNAVVARVNGLLPTVGNVQTALSTIAPPSTAADRADLTKWAPVLPNPDSGYSIVGYTNFIFGQCYKDAADVTSIRTFLGKHYNATFANSNDQAIIDKKLIPLTAAWKTAIRGAFIPPTSAQGVNNASVCNGIGRPA</sequence>
<dbReference type="EMBL" id="CP011110">
    <property type="protein sequence ID" value="AKA24742.1"/>
    <property type="molecule type" value="Genomic_DNA"/>
</dbReference>
<evidence type="ECO:0000313" key="4">
    <source>
        <dbReference type="EMBL" id="AKA24742.1"/>
    </source>
</evidence>
<dbReference type="KEGG" id="pcz:PCL1606_32910"/>
<feature type="signal peptide" evidence="2">
    <location>
        <begin position="1"/>
        <end position="23"/>
    </location>
</feature>
<evidence type="ECO:0000256" key="2">
    <source>
        <dbReference type="SAM" id="SignalP"/>
    </source>
</evidence>
<organism evidence="4 5">
    <name type="scientific">Pseudomonas chlororaphis</name>
    <dbReference type="NCBI Taxonomy" id="587753"/>
    <lineage>
        <taxon>Bacteria</taxon>
        <taxon>Pseudomonadati</taxon>
        <taxon>Pseudomonadota</taxon>
        <taxon>Gammaproteobacteria</taxon>
        <taxon>Pseudomonadales</taxon>
        <taxon>Pseudomonadaceae</taxon>
        <taxon>Pseudomonas</taxon>
    </lineage>
</organism>
<accession>A0A0D5Y178</accession>
<dbReference type="PATRIC" id="fig|587753.10.peg.3282"/>
<feature type="chain" id="PRO_5002299731" description="PBP domain-containing protein" evidence="2">
    <location>
        <begin position="24"/>
        <end position="385"/>
    </location>
</feature>
<name>A0A0D5Y178_9PSED</name>
<feature type="domain" description="PBP" evidence="3">
    <location>
        <begin position="51"/>
        <end position="314"/>
    </location>
</feature>
<dbReference type="InterPro" id="IPR024370">
    <property type="entry name" value="PBP_domain"/>
</dbReference>
<evidence type="ECO:0000259" key="3">
    <source>
        <dbReference type="Pfam" id="PF12849"/>
    </source>
</evidence>
<dbReference type="RefSeq" id="WP_044462903.1">
    <property type="nucleotide sequence ID" value="NZ_CP011110.1"/>
</dbReference>
<evidence type="ECO:0000313" key="5">
    <source>
        <dbReference type="Proteomes" id="UP000032748"/>
    </source>
</evidence>
<dbReference type="Pfam" id="PF12849">
    <property type="entry name" value="PBP_like_2"/>
    <property type="match status" value="1"/>
</dbReference>
<dbReference type="AlphaFoldDB" id="A0A0D5Y178"/>
<dbReference type="PANTHER" id="PTHR42996:SF1">
    <property type="entry name" value="PHOSPHATE-BINDING PROTEIN PSTS"/>
    <property type="match status" value="1"/>
</dbReference>